<dbReference type="AlphaFoldDB" id="K0R528"/>
<dbReference type="Pfam" id="PF13517">
    <property type="entry name" value="FG-GAP_3"/>
    <property type="match status" value="2"/>
</dbReference>
<dbReference type="InterPro" id="IPR028994">
    <property type="entry name" value="Integrin_alpha_N"/>
</dbReference>
<dbReference type="OrthoDB" id="10022113at2759"/>
<dbReference type="InterPro" id="IPR013517">
    <property type="entry name" value="FG-GAP"/>
</dbReference>
<reference evidence="3 4" key="1">
    <citation type="journal article" date="2012" name="Genome Biol.">
        <title>Genome and low-iron response of an oceanic diatom adapted to chronic iron limitation.</title>
        <authorList>
            <person name="Lommer M."/>
            <person name="Specht M."/>
            <person name="Roy A.S."/>
            <person name="Kraemer L."/>
            <person name="Andreson R."/>
            <person name="Gutowska M.A."/>
            <person name="Wolf J."/>
            <person name="Bergner S.V."/>
            <person name="Schilhabel M.B."/>
            <person name="Klostermeier U.C."/>
            <person name="Beiko R.G."/>
            <person name="Rosenstiel P."/>
            <person name="Hippler M."/>
            <person name="Laroche J."/>
        </authorList>
    </citation>
    <scope>NUCLEOTIDE SEQUENCE [LARGE SCALE GENOMIC DNA]</scope>
    <source>
        <strain evidence="3 4">CCMP1005</strain>
    </source>
</reference>
<sequence length="858" mass="91701">MDPVIAPNTARGSEKVTQEKSSSPCGIERPVAAMALAPMKTWTWVCQARTRRVESASLLINDVARNTRVPSLWSIFQLLGYLRVTEINSMFHPRVFAPSSSVLITSSVYDFSLRSGIRYNHARVDSALDAPVVHCGRVFVIAPIAMPLGLSLPFFTSPKLMVFTWVQNDNLKIVTARGGQFFGSDVIYHIDTTNGFSVSSNFFDELSFNTGGISTGDVNKDGHLDIIRCVYGPGGSTKPAGVIVLNNGQDDFPNTPHMPVVLVPQPNDGVKDFGGGCHVADLNNDGYDDLIFASGYSSGTGVYVWMNNAAGVGATPSFADPVRVAASGGMQVYFGLGIADLDGDTYLDLVIPNNGGKPKILMNDQAGGFPSGVELGEKISAASCSVGDVNNDGHVDIFCTYYYDYYHNTDLHDLVYMNDGLGNFPTNDAISLPGTDAILSWNGGLADLNGDGWLDVVTLNENPANRNNWLFLNDGTGHFVTSPIDLPNTGKFELAFGDVDQDGDIDMILRTPTDSPSLSPTKTLTDSPSLAPTGSPTKGSDAVGGSSTTTSVITISMEAEFSAQHTSTRRRRSLALLNNASFISGVTNALKNVICPGILAIDDTTCAIEDVVVNDTGTAYEVDYKIVATIVCNDQACSNAHSLTDAISAAAQSTLNNALLDGSLNDSLQSNVPNQSFDVDPNSSSISQPVTHISATVISSSPDSDSLYYPDWSKPSGGCKTGGGEPMYWMQNECEGTSGAAPSGLWYPDWEGSDDICKNDGSEPEYMASNPESWMHSSEQDCCEAYFSWMLNECLGSSAGATNKWYMVWDGFKCKEDCVVGTGQSCGGRAESWDELFDTRSACCAKKAAWNPTGCLID</sequence>
<dbReference type="Proteomes" id="UP000266841">
    <property type="component" value="Unassembled WGS sequence"/>
</dbReference>
<feature type="region of interest" description="Disordered" evidence="2">
    <location>
        <begin position="510"/>
        <end position="546"/>
    </location>
</feature>
<accession>K0R528</accession>
<evidence type="ECO:0000256" key="2">
    <source>
        <dbReference type="SAM" id="MobiDB-lite"/>
    </source>
</evidence>
<protein>
    <submittedName>
        <fullName evidence="3">Uncharacterized protein</fullName>
    </submittedName>
</protein>
<dbReference type="Gene3D" id="2.130.10.130">
    <property type="entry name" value="Integrin alpha, N-terminal"/>
    <property type="match status" value="2"/>
</dbReference>
<dbReference type="PANTHER" id="PTHR44103">
    <property type="entry name" value="PROPROTEIN CONVERTASE P"/>
    <property type="match status" value="1"/>
</dbReference>
<evidence type="ECO:0000313" key="3">
    <source>
        <dbReference type="EMBL" id="EJK48338.1"/>
    </source>
</evidence>
<feature type="compositionally biased region" description="Polar residues" evidence="2">
    <location>
        <begin position="512"/>
        <end position="538"/>
    </location>
</feature>
<evidence type="ECO:0000256" key="1">
    <source>
        <dbReference type="ARBA" id="ARBA00022729"/>
    </source>
</evidence>
<name>K0R528_THAOC</name>
<dbReference type="PANTHER" id="PTHR44103:SF1">
    <property type="entry name" value="PROPROTEIN CONVERTASE P"/>
    <property type="match status" value="1"/>
</dbReference>
<organism evidence="3 4">
    <name type="scientific">Thalassiosira oceanica</name>
    <name type="common">Marine diatom</name>
    <dbReference type="NCBI Taxonomy" id="159749"/>
    <lineage>
        <taxon>Eukaryota</taxon>
        <taxon>Sar</taxon>
        <taxon>Stramenopiles</taxon>
        <taxon>Ochrophyta</taxon>
        <taxon>Bacillariophyta</taxon>
        <taxon>Coscinodiscophyceae</taxon>
        <taxon>Thalassiosirophycidae</taxon>
        <taxon>Thalassiosirales</taxon>
        <taxon>Thalassiosiraceae</taxon>
        <taxon>Thalassiosira</taxon>
    </lineage>
</organism>
<gene>
    <name evidence="3" type="ORF">THAOC_32872</name>
</gene>
<dbReference type="SUPFAM" id="SSF69318">
    <property type="entry name" value="Integrin alpha N-terminal domain"/>
    <property type="match status" value="1"/>
</dbReference>
<evidence type="ECO:0000313" key="4">
    <source>
        <dbReference type="Proteomes" id="UP000266841"/>
    </source>
</evidence>
<keyword evidence="4" id="KW-1185">Reference proteome</keyword>
<feature type="region of interest" description="Disordered" evidence="2">
    <location>
        <begin position="1"/>
        <end position="24"/>
    </location>
</feature>
<keyword evidence="1" id="KW-0732">Signal</keyword>
<dbReference type="EMBL" id="AGNL01045973">
    <property type="protein sequence ID" value="EJK48338.1"/>
    <property type="molecule type" value="Genomic_DNA"/>
</dbReference>
<comment type="caution">
    <text evidence="3">The sequence shown here is derived from an EMBL/GenBank/DDBJ whole genome shotgun (WGS) entry which is preliminary data.</text>
</comment>
<proteinExistence type="predicted"/>